<evidence type="ECO:0000313" key="5">
    <source>
        <dbReference type="Proteomes" id="UP000254476"/>
    </source>
</evidence>
<dbReference type="Proteomes" id="UP000054691">
    <property type="component" value="Unassembled WGS sequence"/>
</dbReference>
<dbReference type="AlphaFoldDB" id="A0A378J2H4"/>
<reference evidence="2 4" key="1">
    <citation type="submission" date="2015-11" db="EMBL/GenBank/DDBJ databases">
        <title>Genomic analysis of 38 Legionella species identifies large and diverse effector repertoires.</title>
        <authorList>
            <person name="Burstein D."/>
            <person name="Amaro F."/>
            <person name="Zusman T."/>
            <person name="Lifshitz Z."/>
            <person name="Cohen O."/>
            <person name="Gilbert J.A."/>
            <person name="Pupko T."/>
            <person name="Shuman H.A."/>
            <person name="Segal G."/>
        </authorList>
    </citation>
    <scope>NUCLEOTIDE SEQUENCE [LARGE SCALE GENOMIC DNA]</scope>
    <source>
        <strain evidence="2 4">Lyon 8420412</strain>
    </source>
</reference>
<feature type="compositionally biased region" description="Basic and acidic residues" evidence="1">
    <location>
        <begin position="95"/>
        <end position="118"/>
    </location>
</feature>
<feature type="compositionally biased region" description="Polar residues" evidence="1">
    <location>
        <begin position="1"/>
        <end position="35"/>
    </location>
</feature>
<dbReference type="EMBL" id="LNYE01000006">
    <property type="protein sequence ID" value="KTD14523.1"/>
    <property type="molecule type" value="Genomic_DNA"/>
</dbReference>
<evidence type="ECO:0000313" key="4">
    <source>
        <dbReference type="Proteomes" id="UP000054691"/>
    </source>
</evidence>
<sequence length="118" mass="13903">MTKKSTNTRQKNGTHQTNQPYSNKDSQLFFNQHPSHSAGIKKTRKRQKEQQPTQEIKLETPTEILLAGILEELKTQNMIELIKLQAQQEQEKEELETAEKMQEEDKARFEEVRNSMYI</sequence>
<evidence type="ECO:0000256" key="1">
    <source>
        <dbReference type="SAM" id="MobiDB-lite"/>
    </source>
</evidence>
<name>A0A378J2H4_9GAMM</name>
<protein>
    <submittedName>
        <fullName evidence="3">Coiled-coil protein</fullName>
    </submittedName>
</protein>
<dbReference type="EMBL" id="UGOB01000001">
    <property type="protein sequence ID" value="STX41942.1"/>
    <property type="molecule type" value="Genomic_DNA"/>
</dbReference>
<reference evidence="3 5" key="2">
    <citation type="submission" date="2018-06" db="EMBL/GenBank/DDBJ databases">
        <authorList>
            <consortium name="Pathogen Informatics"/>
            <person name="Doyle S."/>
        </authorList>
    </citation>
    <scope>NUCLEOTIDE SEQUENCE [LARGE SCALE GENOMIC DNA]</scope>
    <source>
        <strain evidence="3 5">NCTC12388</strain>
    </source>
</reference>
<dbReference type="Proteomes" id="UP000254476">
    <property type="component" value="Unassembled WGS sequence"/>
</dbReference>
<proteinExistence type="predicted"/>
<accession>A0A378J2H4</accession>
<evidence type="ECO:0000313" key="3">
    <source>
        <dbReference type="EMBL" id="STX41942.1"/>
    </source>
</evidence>
<organism evidence="3 5">
    <name type="scientific">Legionella gratiana</name>
    <dbReference type="NCBI Taxonomy" id="45066"/>
    <lineage>
        <taxon>Bacteria</taxon>
        <taxon>Pseudomonadati</taxon>
        <taxon>Pseudomonadota</taxon>
        <taxon>Gammaproteobacteria</taxon>
        <taxon>Legionellales</taxon>
        <taxon>Legionellaceae</taxon>
        <taxon>Legionella</taxon>
    </lineage>
</organism>
<keyword evidence="4" id="KW-1185">Reference proteome</keyword>
<feature type="region of interest" description="Disordered" evidence="1">
    <location>
        <begin position="1"/>
        <end position="57"/>
    </location>
</feature>
<feature type="region of interest" description="Disordered" evidence="1">
    <location>
        <begin position="93"/>
        <end position="118"/>
    </location>
</feature>
<dbReference type="OrthoDB" id="5653271at2"/>
<dbReference type="RefSeq" id="WP_058497762.1">
    <property type="nucleotide sequence ID" value="NZ_CAAAHW010000008.1"/>
</dbReference>
<evidence type="ECO:0000313" key="2">
    <source>
        <dbReference type="EMBL" id="KTD14523.1"/>
    </source>
</evidence>
<gene>
    <name evidence="2" type="ORF">Lgra_0554</name>
    <name evidence="3" type="ORF">NCTC12388_00456</name>
</gene>